<keyword evidence="1" id="KW-0472">Membrane</keyword>
<dbReference type="EMBL" id="FMAU01000001">
    <property type="protein sequence ID" value="SCB91975.1"/>
    <property type="molecule type" value="Genomic_DNA"/>
</dbReference>
<dbReference type="AlphaFoldDB" id="A0A1C4ABK1"/>
<evidence type="ECO:0008006" key="4">
    <source>
        <dbReference type="Google" id="ProtNLM"/>
    </source>
</evidence>
<evidence type="ECO:0000313" key="3">
    <source>
        <dbReference type="Proteomes" id="UP000181997"/>
    </source>
</evidence>
<dbReference type="RefSeq" id="WP_419184972.1">
    <property type="nucleotide sequence ID" value="NZ_FMAU01000001.1"/>
</dbReference>
<evidence type="ECO:0000313" key="2">
    <source>
        <dbReference type="EMBL" id="SCB91975.1"/>
    </source>
</evidence>
<keyword evidence="3" id="KW-1185">Reference proteome</keyword>
<dbReference type="Proteomes" id="UP000181997">
    <property type="component" value="Unassembled WGS sequence"/>
</dbReference>
<accession>A0A1C4ABK1</accession>
<name>A0A1C4ABK1_9BACI</name>
<keyword evidence="1" id="KW-1133">Transmembrane helix</keyword>
<reference evidence="3" key="1">
    <citation type="submission" date="2016-08" db="EMBL/GenBank/DDBJ databases">
        <authorList>
            <person name="Varghese N."/>
            <person name="Submissions Spin"/>
        </authorList>
    </citation>
    <scope>NUCLEOTIDE SEQUENCE [LARGE SCALE GENOMIC DNA]</scope>
    <source>
        <strain evidence="3">SGD-1123</strain>
    </source>
</reference>
<evidence type="ECO:0000256" key="1">
    <source>
        <dbReference type="SAM" id="Phobius"/>
    </source>
</evidence>
<keyword evidence="1" id="KW-0812">Transmembrane</keyword>
<proteinExistence type="predicted"/>
<organism evidence="2 3">
    <name type="scientific">[Bacillus] enclensis</name>
    <dbReference type="NCBI Taxonomy" id="1402860"/>
    <lineage>
        <taxon>Bacteria</taxon>
        <taxon>Bacillati</taxon>
        <taxon>Bacillota</taxon>
        <taxon>Bacilli</taxon>
        <taxon>Bacillales</taxon>
        <taxon>Bacillaceae</taxon>
        <taxon>Rossellomorea</taxon>
    </lineage>
</organism>
<feature type="transmembrane region" description="Helical" evidence="1">
    <location>
        <begin position="6"/>
        <end position="25"/>
    </location>
</feature>
<gene>
    <name evidence="2" type="ORF">GA0061094_1405</name>
</gene>
<protein>
    <recommendedName>
        <fullName evidence="4">Sigma-w pathway protein ysdB</fullName>
    </recommendedName>
</protein>
<sequence length="136" mass="16539">MPMEVIYMLWLIRLLILALIIYLFYRSFKYIIDPKRKLELAQEQKRFYFLDDQENVRKNFYVTYKGVLFEGEKYLGTTEDSFEVVSIFVWVNNVSSLKGLGYEDFHYVQNEIKERYPKAKIDWKSPIHELMRKSDI</sequence>